<evidence type="ECO:0000259" key="10">
    <source>
        <dbReference type="Pfam" id="PF02449"/>
    </source>
</evidence>
<dbReference type="SUPFAM" id="SSF52317">
    <property type="entry name" value="Class I glutamine amidotransferase-like"/>
    <property type="match status" value="1"/>
</dbReference>
<dbReference type="AlphaFoldDB" id="A0A919V3Z8"/>
<comment type="similarity">
    <text evidence="2 6">Belongs to the glycosyl hydrolase 42 family.</text>
</comment>
<keyword evidence="5 6" id="KW-0326">Glycosidase</keyword>
<dbReference type="PIRSF" id="PIRSF001084">
    <property type="entry name" value="B-galactosidase"/>
    <property type="match status" value="1"/>
</dbReference>
<feature type="binding site" evidence="8">
    <location>
        <position position="162"/>
    </location>
    <ligand>
        <name>substrate</name>
    </ligand>
</feature>
<dbReference type="EMBL" id="BOOU01000026">
    <property type="protein sequence ID" value="GII76770.1"/>
    <property type="molecule type" value="Genomic_DNA"/>
</dbReference>
<feature type="domain" description="Beta-galactosidase trimerisation" evidence="11">
    <location>
        <begin position="404"/>
        <end position="608"/>
    </location>
</feature>
<keyword evidence="9" id="KW-0479">Metal-binding</keyword>
<evidence type="ECO:0000259" key="11">
    <source>
        <dbReference type="Pfam" id="PF08532"/>
    </source>
</evidence>
<dbReference type="InterPro" id="IPR003476">
    <property type="entry name" value="Glyco_hydro_42"/>
</dbReference>
<dbReference type="RefSeq" id="WP_239137141.1">
    <property type="nucleotide sequence ID" value="NZ_BOOU01000026.1"/>
</dbReference>
<feature type="binding site" evidence="8">
    <location>
        <position position="324"/>
    </location>
    <ligand>
        <name>substrate</name>
    </ligand>
</feature>
<dbReference type="InterPro" id="IPR013739">
    <property type="entry name" value="Beta_galactosidase_C"/>
</dbReference>
<feature type="active site" description="Proton donor" evidence="7">
    <location>
        <position position="163"/>
    </location>
</feature>
<evidence type="ECO:0000256" key="5">
    <source>
        <dbReference type="ARBA" id="ARBA00023295"/>
    </source>
</evidence>
<feature type="domain" description="Glycoside hydrolase family 42 N-terminal" evidence="10">
    <location>
        <begin position="27"/>
        <end position="393"/>
    </location>
</feature>
<evidence type="ECO:0000256" key="3">
    <source>
        <dbReference type="ARBA" id="ARBA00012756"/>
    </source>
</evidence>
<sequence length="673" mass="73266">MTTERPPDSAPGMHTLTAGRGLLYGGDYNPEQWPEEVWAEDVELMKAAGVNFATVGVFSWARIEPEPGARDFGWLDRVLDLLAGAGVAVDLATPTAAPPPWLGHRWPETLPVDESGRRLWYGSRNQFCPSSPVYRERALALVADLADRYAGHPALAMWHVGNEYGQVCHCDLAAAAFRDWLRARYGDLAALNEAWGTTFWSQAYSDWAEIITPRRAPYLVNPTQKLDFWRFCSDEQLDCFREQRDLLRDRTPGVPVTTNFMGLFKPVDYWAWAAEEDVVSNDHYPDPADPLHPVRTALVHDLSRSLAGGRPWLLMEQSPSAVNWRPHNLPKPAGQLRLESLQAVARGADGSAYFQWRASRFGAERFHAAMVPHAGPHTELHAAVRAHGAELRRLAPVAGTTVPARVAMVHDWPSWWALEEDARPSDRLLLTDQLLAYYRPLWERGVTVDLVPPSADLTGRDLVVVPNLYLVADADAAALTEYVRGGGTLLVGPFSAVADPSGHVRTGRFPAPLREVLGASGEEWRPAPDGPVHCRWTGGAGFTATTWTELLRAEGAEEVAAFTGGDLAGRPAVLRHRLGEGTAWYVATLPEPAAMAELAARVLADAGVAGVLPGLPAGVEAVRRGPVLFLLNHGAEPARVPIPEPAEDLLTGATAEDAVTLAPRGAVALRAVP</sequence>
<protein>
    <recommendedName>
        <fullName evidence="3 6">Beta-galactosidase</fullName>
        <shortName evidence="6">Beta-gal</shortName>
        <ecNumber evidence="3 6">3.2.1.23</ecNumber>
    </recommendedName>
</protein>
<accession>A0A919V3Z8</accession>
<organism evidence="13 14">
    <name type="scientific">Sphaerisporangium rufum</name>
    <dbReference type="NCBI Taxonomy" id="1381558"/>
    <lineage>
        <taxon>Bacteria</taxon>
        <taxon>Bacillati</taxon>
        <taxon>Actinomycetota</taxon>
        <taxon>Actinomycetes</taxon>
        <taxon>Streptosporangiales</taxon>
        <taxon>Streptosporangiaceae</taxon>
        <taxon>Sphaerisporangium</taxon>
    </lineage>
</organism>
<dbReference type="EC" id="3.2.1.23" evidence="3 6"/>
<feature type="binding site" evidence="9">
    <location>
        <position position="170"/>
    </location>
    <ligand>
        <name>Zn(2+)</name>
        <dbReference type="ChEBI" id="CHEBI:29105"/>
    </ligand>
</feature>
<dbReference type="InterPro" id="IPR017853">
    <property type="entry name" value="GH"/>
</dbReference>
<evidence type="ECO:0000256" key="9">
    <source>
        <dbReference type="PIRSR" id="PIRSR001084-3"/>
    </source>
</evidence>
<evidence type="ECO:0000313" key="14">
    <source>
        <dbReference type="Proteomes" id="UP000655287"/>
    </source>
</evidence>
<dbReference type="Proteomes" id="UP000655287">
    <property type="component" value="Unassembled WGS sequence"/>
</dbReference>
<comment type="caution">
    <text evidence="13">The sequence shown here is derived from an EMBL/GenBank/DDBJ whole genome shotgun (WGS) entry which is preliminary data.</text>
</comment>
<evidence type="ECO:0000256" key="1">
    <source>
        <dbReference type="ARBA" id="ARBA00001412"/>
    </source>
</evidence>
<dbReference type="PANTHER" id="PTHR36447">
    <property type="entry name" value="BETA-GALACTOSIDASE GANA"/>
    <property type="match status" value="1"/>
</dbReference>
<dbReference type="InterPro" id="IPR013738">
    <property type="entry name" value="Beta_galactosidase_Trimer"/>
</dbReference>
<proteinExistence type="inferred from homology"/>
<dbReference type="CDD" id="cd03143">
    <property type="entry name" value="A4_beta-galactosidase_middle_domain"/>
    <property type="match status" value="1"/>
</dbReference>
<name>A0A919V3Z8_9ACTN</name>
<evidence type="ECO:0000256" key="2">
    <source>
        <dbReference type="ARBA" id="ARBA00005940"/>
    </source>
</evidence>
<dbReference type="Gene3D" id="3.40.50.880">
    <property type="match status" value="1"/>
</dbReference>
<evidence type="ECO:0000256" key="8">
    <source>
        <dbReference type="PIRSR" id="PIRSR001084-2"/>
    </source>
</evidence>
<dbReference type="InterPro" id="IPR029062">
    <property type="entry name" value="Class_I_gatase-like"/>
</dbReference>
<dbReference type="GO" id="GO:0004565">
    <property type="term" value="F:beta-galactosidase activity"/>
    <property type="evidence" value="ECO:0007669"/>
    <property type="project" value="UniProtKB-EC"/>
</dbReference>
<reference evidence="13" key="1">
    <citation type="submission" date="2021-01" db="EMBL/GenBank/DDBJ databases">
        <title>Whole genome shotgun sequence of Sphaerisporangium rufum NBRC 109079.</title>
        <authorList>
            <person name="Komaki H."/>
            <person name="Tamura T."/>
        </authorList>
    </citation>
    <scope>NUCLEOTIDE SEQUENCE</scope>
    <source>
        <strain evidence="13">NBRC 109079</strain>
    </source>
</reference>
<feature type="active site" description="Nucleophile" evidence="7">
    <location>
        <position position="316"/>
    </location>
</feature>
<keyword evidence="14" id="KW-1185">Reference proteome</keyword>
<dbReference type="SUPFAM" id="SSF51445">
    <property type="entry name" value="(Trans)glycosidases"/>
    <property type="match status" value="1"/>
</dbReference>
<dbReference type="GO" id="GO:0006012">
    <property type="term" value="P:galactose metabolic process"/>
    <property type="evidence" value="ECO:0007669"/>
    <property type="project" value="InterPro"/>
</dbReference>
<dbReference type="Gene3D" id="3.20.20.80">
    <property type="entry name" value="Glycosidases"/>
    <property type="match status" value="1"/>
</dbReference>
<feature type="binding site" evidence="9">
    <location>
        <position position="168"/>
    </location>
    <ligand>
        <name>Zn(2+)</name>
        <dbReference type="ChEBI" id="CHEBI:29105"/>
    </ligand>
</feature>
<dbReference type="Pfam" id="PF08532">
    <property type="entry name" value="Glyco_hydro_42M"/>
    <property type="match status" value="1"/>
</dbReference>
<dbReference type="Pfam" id="PF08533">
    <property type="entry name" value="Glyco_hydro_42C"/>
    <property type="match status" value="1"/>
</dbReference>
<evidence type="ECO:0000256" key="7">
    <source>
        <dbReference type="PIRSR" id="PIRSR001084-1"/>
    </source>
</evidence>
<dbReference type="GO" id="GO:0046872">
    <property type="term" value="F:metal ion binding"/>
    <property type="evidence" value="ECO:0007669"/>
    <property type="project" value="UniProtKB-KW"/>
</dbReference>
<dbReference type="InterPro" id="IPR013529">
    <property type="entry name" value="Glyco_hydro_42_N"/>
</dbReference>
<dbReference type="InterPro" id="IPR013780">
    <property type="entry name" value="Glyco_hydro_b"/>
</dbReference>
<feature type="binding site" evidence="9">
    <location>
        <position position="128"/>
    </location>
    <ligand>
        <name>Zn(2+)</name>
        <dbReference type="ChEBI" id="CHEBI:29105"/>
    </ligand>
</feature>
<feature type="binding site" evidence="8">
    <location>
        <position position="124"/>
    </location>
    <ligand>
        <name>substrate</name>
    </ligand>
</feature>
<dbReference type="GO" id="GO:0009341">
    <property type="term" value="C:beta-galactosidase complex"/>
    <property type="evidence" value="ECO:0007669"/>
    <property type="project" value="InterPro"/>
</dbReference>
<dbReference type="PANTHER" id="PTHR36447:SF1">
    <property type="entry name" value="BETA-GALACTOSIDASE GANA"/>
    <property type="match status" value="1"/>
</dbReference>
<evidence type="ECO:0000256" key="4">
    <source>
        <dbReference type="ARBA" id="ARBA00022801"/>
    </source>
</evidence>
<evidence type="ECO:0000259" key="12">
    <source>
        <dbReference type="Pfam" id="PF08533"/>
    </source>
</evidence>
<keyword evidence="9" id="KW-0862">Zinc</keyword>
<evidence type="ECO:0000256" key="6">
    <source>
        <dbReference type="PIRNR" id="PIRNR001084"/>
    </source>
</evidence>
<dbReference type="Pfam" id="PF02449">
    <property type="entry name" value="Glyco_hydro_42"/>
    <property type="match status" value="1"/>
</dbReference>
<gene>
    <name evidence="13" type="ORF">Sru01_17520</name>
</gene>
<keyword evidence="4 6" id="KW-0378">Hydrolase</keyword>
<evidence type="ECO:0000313" key="13">
    <source>
        <dbReference type="EMBL" id="GII76770.1"/>
    </source>
</evidence>
<feature type="domain" description="Beta-galactosidase C-terminal" evidence="12">
    <location>
        <begin position="618"/>
        <end position="666"/>
    </location>
</feature>
<comment type="catalytic activity">
    <reaction evidence="1 6">
        <text>Hydrolysis of terminal non-reducing beta-D-galactose residues in beta-D-galactosides.</text>
        <dbReference type="EC" id="3.2.1.23"/>
    </reaction>
</comment>
<dbReference type="Gene3D" id="2.60.40.1180">
    <property type="entry name" value="Golgi alpha-mannosidase II"/>
    <property type="match status" value="1"/>
</dbReference>